<sequence length="29" mass="3097">MSAAPMIALSAMGSAIFPKSVTRLYVRAR</sequence>
<dbReference type="AlphaFoldDB" id="A0A1Z1WKB3"/>
<keyword evidence="2" id="KW-1185">Reference proteome</keyword>
<evidence type="ECO:0000313" key="2">
    <source>
        <dbReference type="Proteomes" id="UP000195880"/>
    </source>
</evidence>
<organism evidence="1 2">
    <name type="scientific">Streptomyces alboflavus</name>
    <dbReference type="NCBI Taxonomy" id="67267"/>
    <lineage>
        <taxon>Bacteria</taxon>
        <taxon>Bacillati</taxon>
        <taxon>Actinomycetota</taxon>
        <taxon>Actinomycetes</taxon>
        <taxon>Kitasatosporales</taxon>
        <taxon>Streptomycetaceae</taxon>
        <taxon>Streptomyces</taxon>
    </lineage>
</organism>
<protein>
    <submittedName>
        <fullName evidence="1">Uncharacterized protein</fullName>
    </submittedName>
</protein>
<evidence type="ECO:0000313" key="1">
    <source>
        <dbReference type="EMBL" id="ARX86891.1"/>
    </source>
</evidence>
<name>A0A1Z1WKB3_9ACTN</name>
<accession>A0A1Z1WKB3</accession>
<dbReference type="Proteomes" id="UP000195880">
    <property type="component" value="Chromosome"/>
</dbReference>
<proteinExistence type="predicted"/>
<gene>
    <name evidence="1" type="ORF">SMD44_06372</name>
</gene>
<dbReference type="EMBL" id="CP021748">
    <property type="protein sequence ID" value="ARX86891.1"/>
    <property type="molecule type" value="Genomic_DNA"/>
</dbReference>
<reference evidence="1 2" key="1">
    <citation type="submission" date="2017-05" db="EMBL/GenBank/DDBJ databases">
        <title>Streptomyces alboflavus Genome sequencing and assembly.</title>
        <authorList>
            <person name="Wang Y."/>
            <person name="Du B."/>
            <person name="Ding Y."/>
            <person name="Liu H."/>
            <person name="Hou Q."/>
            <person name="Liu K."/>
            <person name="Wang C."/>
            <person name="Yao L."/>
        </authorList>
    </citation>
    <scope>NUCLEOTIDE SEQUENCE [LARGE SCALE GENOMIC DNA]</scope>
    <source>
        <strain evidence="1 2">MDJK44</strain>
    </source>
</reference>
<dbReference type="KEGG" id="salf:SMD44_06372"/>